<evidence type="ECO:0000313" key="6">
    <source>
        <dbReference type="EMBL" id="GIX73519.1"/>
    </source>
</evidence>
<dbReference type="InterPro" id="IPR050654">
    <property type="entry name" value="AChE-related_enzymes"/>
</dbReference>
<evidence type="ECO:0000313" key="7">
    <source>
        <dbReference type="Proteomes" id="UP001054945"/>
    </source>
</evidence>
<evidence type="ECO:0000256" key="2">
    <source>
        <dbReference type="ARBA" id="ARBA00022487"/>
    </source>
</evidence>
<evidence type="ECO:0000256" key="3">
    <source>
        <dbReference type="ARBA" id="ARBA00022801"/>
    </source>
</evidence>
<comment type="caution">
    <text evidence="6">The sequence shown here is derived from an EMBL/GenBank/DDBJ whole genome shotgun (WGS) entry which is preliminary data.</text>
</comment>
<keyword evidence="2" id="KW-0719">Serine esterase</keyword>
<dbReference type="PANTHER" id="PTHR43918:SF4">
    <property type="entry name" value="CARBOXYLIC ESTER HYDROLASE"/>
    <property type="match status" value="1"/>
</dbReference>
<feature type="domain" description="Carboxylesterase type B" evidence="5">
    <location>
        <begin position="2"/>
        <end position="203"/>
    </location>
</feature>
<keyword evidence="4" id="KW-0325">Glycoprotein</keyword>
<organism evidence="6 7">
    <name type="scientific">Caerostris extrusa</name>
    <name type="common">Bark spider</name>
    <name type="synonym">Caerostris bankana</name>
    <dbReference type="NCBI Taxonomy" id="172846"/>
    <lineage>
        <taxon>Eukaryota</taxon>
        <taxon>Metazoa</taxon>
        <taxon>Ecdysozoa</taxon>
        <taxon>Arthropoda</taxon>
        <taxon>Chelicerata</taxon>
        <taxon>Arachnida</taxon>
        <taxon>Araneae</taxon>
        <taxon>Araneomorphae</taxon>
        <taxon>Entelegynae</taxon>
        <taxon>Araneoidea</taxon>
        <taxon>Araneidae</taxon>
        <taxon>Caerostris</taxon>
    </lineage>
</organism>
<dbReference type="InterPro" id="IPR002018">
    <property type="entry name" value="CarbesteraseB"/>
</dbReference>
<proteinExistence type="inferred from homology"/>
<dbReference type="AlphaFoldDB" id="A0AAV4MNJ2"/>
<dbReference type="GO" id="GO:0005615">
    <property type="term" value="C:extracellular space"/>
    <property type="evidence" value="ECO:0007669"/>
    <property type="project" value="TreeGrafter"/>
</dbReference>
<sequence length="300" mass="33699">MESGSAILMNNNYLQPNLQVSQRLAKAVECASDDNTIEDNPDGVVGCLREQNATYLAYVLWSLDPTSIAAFFPQYGDELLPNNAVDDIREGSFTNAVPLLIGSNKDEGSFLITTQNPEIFGFFGYKDPEINKPYAESMLLKIFSNFTDPQKYVNYYMDGVPDDDYDLIRRQVYTAAGDIMFLCVTVYFAESYAERNNDVYFYFSLTALVTLHGRPGWGSHTSKKFNLCLEDHTYSPILIVKILGSSSETRHPGMFLKGPKYSKANPTYMNIDVNPSINRAKLGTGPHLENCNVIRSHYGF</sequence>
<name>A0AAV4MNJ2_CAEEX</name>
<evidence type="ECO:0000259" key="5">
    <source>
        <dbReference type="Pfam" id="PF00135"/>
    </source>
</evidence>
<gene>
    <name evidence="6" type="primary">ACES_3</name>
    <name evidence="6" type="ORF">CEXT_422931</name>
</gene>
<evidence type="ECO:0000256" key="4">
    <source>
        <dbReference type="ARBA" id="ARBA00023180"/>
    </source>
</evidence>
<accession>A0AAV4MNJ2</accession>
<keyword evidence="3 6" id="KW-0378">Hydrolase</keyword>
<dbReference type="InterPro" id="IPR029058">
    <property type="entry name" value="AB_hydrolase_fold"/>
</dbReference>
<dbReference type="SUPFAM" id="SSF53474">
    <property type="entry name" value="alpha/beta-Hydrolases"/>
    <property type="match status" value="1"/>
</dbReference>
<dbReference type="Pfam" id="PF00135">
    <property type="entry name" value="COesterase"/>
    <property type="match status" value="1"/>
</dbReference>
<comment type="similarity">
    <text evidence="1">Belongs to the type-B carboxylesterase/lipase family.</text>
</comment>
<dbReference type="Proteomes" id="UP001054945">
    <property type="component" value="Unassembled WGS sequence"/>
</dbReference>
<dbReference type="GO" id="GO:0003990">
    <property type="term" value="F:acetylcholinesterase activity"/>
    <property type="evidence" value="ECO:0007669"/>
    <property type="project" value="TreeGrafter"/>
</dbReference>
<dbReference type="GO" id="GO:0005886">
    <property type="term" value="C:plasma membrane"/>
    <property type="evidence" value="ECO:0007669"/>
    <property type="project" value="TreeGrafter"/>
</dbReference>
<keyword evidence="7" id="KW-1185">Reference proteome</keyword>
<dbReference type="GO" id="GO:0019695">
    <property type="term" value="P:choline metabolic process"/>
    <property type="evidence" value="ECO:0007669"/>
    <property type="project" value="TreeGrafter"/>
</dbReference>
<dbReference type="Gene3D" id="3.40.50.1820">
    <property type="entry name" value="alpha/beta hydrolase"/>
    <property type="match status" value="1"/>
</dbReference>
<reference evidence="6 7" key="1">
    <citation type="submission" date="2021-06" db="EMBL/GenBank/DDBJ databases">
        <title>Caerostris extrusa draft genome.</title>
        <authorList>
            <person name="Kono N."/>
            <person name="Arakawa K."/>
        </authorList>
    </citation>
    <scope>NUCLEOTIDE SEQUENCE [LARGE SCALE GENOMIC DNA]</scope>
</reference>
<evidence type="ECO:0000256" key="1">
    <source>
        <dbReference type="ARBA" id="ARBA00005964"/>
    </source>
</evidence>
<dbReference type="EMBL" id="BPLR01002421">
    <property type="protein sequence ID" value="GIX73519.1"/>
    <property type="molecule type" value="Genomic_DNA"/>
</dbReference>
<dbReference type="GO" id="GO:0006581">
    <property type="term" value="P:acetylcholine catabolic process"/>
    <property type="evidence" value="ECO:0007669"/>
    <property type="project" value="TreeGrafter"/>
</dbReference>
<protein>
    <submittedName>
        <fullName evidence="6">Carboxylic ester hydrolase</fullName>
    </submittedName>
</protein>
<dbReference type="PANTHER" id="PTHR43918">
    <property type="entry name" value="ACETYLCHOLINESTERASE"/>
    <property type="match status" value="1"/>
</dbReference>